<gene>
    <name evidence="1" type="ORF">PsorP6_003475</name>
</gene>
<protein>
    <submittedName>
        <fullName evidence="1">Uncharacterized protein</fullName>
    </submittedName>
</protein>
<evidence type="ECO:0000313" key="2">
    <source>
        <dbReference type="Proteomes" id="UP001163321"/>
    </source>
</evidence>
<name>A0ACC0VPN4_9STRA</name>
<accession>A0ACC0VPN4</accession>
<sequence>MAQLTIWFLTKIILLDSIIGCNDLDFRLANVLHVVHIGIGWKWLHITLRFDLSKYNRNTDQSVFDTLHFHFDSKMRFSVTATTAVVACSCMAAAYVGVLYTLPHAIRRLPRDHPTHILARFLLICIFCAVCPFVLAVFYDNVWVEKTHSLHNETTMSFAQWLGIRLEGLIQASVIPLFATTILFTGSILANVLRLLNMSKQFHSDRVWLAIKHSALYYSMTHNRLPSLRTYVLGPLTEEFVFRSCMIPLLVCADFTVKQIILGSPLMFGAAHLHHFLEYVRHGRSPRDAALTVVRVHAGFQLIYTSLFGAYATFIFLRTGLNANQIDCTISPYVVSSGHFASIFLVHVFCNVMGFPDLSFFNPESSLHPYRLGMLLTVGKIISSADENARSCLYVWTVVLGAYFIGIYAFSVLLMPLTEPTIYSSAMWNMTISVAENELVYGYAGTL</sequence>
<organism evidence="1 2">
    <name type="scientific">Peronosclerospora sorghi</name>
    <dbReference type="NCBI Taxonomy" id="230839"/>
    <lineage>
        <taxon>Eukaryota</taxon>
        <taxon>Sar</taxon>
        <taxon>Stramenopiles</taxon>
        <taxon>Oomycota</taxon>
        <taxon>Peronosporomycetes</taxon>
        <taxon>Peronosporales</taxon>
        <taxon>Peronosporaceae</taxon>
        <taxon>Peronosclerospora</taxon>
    </lineage>
</organism>
<dbReference type="EMBL" id="CM047587">
    <property type="protein sequence ID" value="KAI9907909.1"/>
    <property type="molecule type" value="Genomic_DNA"/>
</dbReference>
<comment type="caution">
    <text evidence="1">The sequence shown here is derived from an EMBL/GenBank/DDBJ whole genome shotgun (WGS) entry which is preliminary data.</text>
</comment>
<dbReference type="Proteomes" id="UP001163321">
    <property type="component" value="Chromosome 8"/>
</dbReference>
<evidence type="ECO:0000313" key="1">
    <source>
        <dbReference type="EMBL" id="KAI9907909.1"/>
    </source>
</evidence>
<proteinExistence type="predicted"/>
<keyword evidence="2" id="KW-1185">Reference proteome</keyword>
<reference evidence="1 2" key="1">
    <citation type="journal article" date="2022" name="bioRxiv">
        <title>The genome of the oomycete Peronosclerospora sorghi, a cosmopolitan pathogen of maize and sorghum, is inflated with dispersed pseudogenes.</title>
        <authorList>
            <person name="Fletcher K."/>
            <person name="Martin F."/>
            <person name="Isakeit T."/>
            <person name="Cavanaugh K."/>
            <person name="Magill C."/>
            <person name="Michelmore R."/>
        </authorList>
    </citation>
    <scope>NUCLEOTIDE SEQUENCE [LARGE SCALE GENOMIC DNA]</scope>
    <source>
        <strain evidence="1">P6</strain>
    </source>
</reference>